<dbReference type="PANTHER" id="PTHR31973:SF189">
    <property type="entry name" value="TRANSPOSASE, MUDR, PLANT, MULE TRANSPOSASE DOMAIN PROTEIN-RELATED"/>
    <property type="match status" value="1"/>
</dbReference>
<dbReference type="AlphaFoldDB" id="A0A1J6IKS9"/>
<reference evidence="1" key="1">
    <citation type="submission" date="2016-11" db="EMBL/GenBank/DDBJ databases">
        <title>The genome of Nicotiana attenuata.</title>
        <authorList>
            <person name="Xu S."/>
            <person name="Brockmoeller T."/>
            <person name="Gaquerel E."/>
            <person name="Navarro A."/>
            <person name="Kuhl H."/>
            <person name="Gase K."/>
            <person name="Ling Z."/>
            <person name="Zhou W."/>
            <person name="Kreitzer C."/>
            <person name="Stanke M."/>
            <person name="Tang H."/>
            <person name="Lyons E."/>
            <person name="Pandey P."/>
            <person name="Pandey S.P."/>
            <person name="Timmermann B."/>
            <person name="Baldwin I.T."/>
        </authorList>
    </citation>
    <scope>NUCLEOTIDE SEQUENCE [LARGE SCALE GENOMIC DNA]</scope>
    <source>
        <strain evidence="1">UT</strain>
    </source>
</reference>
<dbReference type="PANTHER" id="PTHR31973">
    <property type="entry name" value="POLYPROTEIN, PUTATIVE-RELATED"/>
    <property type="match status" value="1"/>
</dbReference>
<sequence length="346" mass="39906">MVESEVKKSLIAYSKKFSHTKKGFDSDLLFYDNLVDEYVSNLGYIGVQQLIVNGPFGTYYEIEGDYGIMTLLDFVNNQFNVIDIFVVEESATDCDESDNCDDNEYVFSLDYDSDKLEKLFTQKKRDINDKLTDYKELDRSMTFKDIAEARKLINMYALANGNGLEQLKSDLTRLRTLNFEHTYEPAYENYRVNAKTIATYFKRWLQDDPKIKVREIRASLKATFNVNVSEAKCKRAKRLILESLEGSFTDKYNKLVEYVNELKFSNPGSDVVVNLSKDALVEGKRRFLRMYIYFHAIKIGFKSGLRPFIGLDGTFLKGKVLAQVKVSFEPSLVCIEMGRFEHVGCT</sequence>
<comment type="caution">
    <text evidence="1">The sequence shown here is derived from an EMBL/GenBank/DDBJ whole genome shotgun (WGS) entry which is preliminary data.</text>
</comment>
<dbReference type="Gramene" id="OIS99490">
    <property type="protein sequence ID" value="OIS99490"/>
    <property type="gene ID" value="A4A49_53789"/>
</dbReference>
<dbReference type="Proteomes" id="UP000187609">
    <property type="component" value="Unassembled WGS sequence"/>
</dbReference>
<accession>A0A1J6IKS9</accession>
<keyword evidence="2" id="KW-1185">Reference proteome</keyword>
<gene>
    <name evidence="1" type="ORF">A4A49_53789</name>
</gene>
<evidence type="ECO:0000313" key="2">
    <source>
        <dbReference type="Proteomes" id="UP000187609"/>
    </source>
</evidence>
<dbReference type="STRING" id="49451.A0A1J6IKS9"/>
<organism evidence="1 2">
    <name type="scientific">Nicotiana attenuata</name>
    <name type="common">Coyote tobacco</name>
    <dbReference type="NCBI Taxonomy" id="49451"/>
    <lineage>
        <taxon>Eukaryota</taxon>
        <taxon>Viridiplantae</taxon>
        <taxon>Streptophyta</taxon>
        <taxon>Embryophyta</taxon>
        <taxon>Tracheophyta</taxon>
        <taxon>Spermatophyta</taxon>
        <taxon>Magnoliopsida</taxon>
        <taxon>eudicotyledons</taxon>
        <taxon>Gunneridae</taxon>
        <taxon>Pentapetalae</taxon>
        <taxon>asterids</taxon>
        <taxon>lamiids</taxon>
        <taxon>Solanales</taxon>
        <taxon>Solanaceae</taxon>
        <taxon>Nicotianoideae</taxon>
        <taxon>Nicotianeae</taxon>
        <taxon>Nicotiana</taxon>
    </lineage>
</organism>
<proteinExistence type="predicted"/>
<dbReference type="EMBL" id="MJEQ01037190">
    <property type="protein sequence ID" value="OIS99490.1"/>
    <property type="molecule type" value="Genomic_DNA"/>
</dbReference>
<dbReference type="OMA" id="NMYALAN"/>
<evidence type="ECO:0000313" key="1">
    <source>
        <dbReference type="EMBL" id="OIS99490.1"/>
    </source>
</evidence>
<protein>
    <submittedName>
        <fullName evidence="1">Uncharacterized protein</fullName>
    </submittedName>
</protein>
<name>A0A1J6IKS9_NICAT</name>